<dbReference type="GO" id="GO:0004674">
    <property type="term" value="F:protein serine/threonine kinase activity"/>
    <property type="evidence" value="ECO:0007669"/>
    <property type="project" value="UniProtKB-KW"/>
</dbReference>
<dbReference type="PANTHER" id="PTHR43289:SF6">
    <property type="entry name" value="SERINE_THREONINE-PROTEIN KINASE NEKL-3"/>
    <property type="match status" value="1"/>
</dbReference>
<dbReference type="OrthoDB" id="9791419at2"/>
<dbReference type="SMART" id="SM00220">
    <property type="entry name" value="S_TKc"/>
    <property type="match status" value="1"/>
</dbReference>
<dbReference type="CDD" id="cd14014">
    <property type="entry name" value="STKc_PknB_like"/>
    <property type="match status" value="1"/>
</dbReference>
<evidence type="ECO:0000256" key="1">
    <source>
        <dbReference type="ARBA" id="ARBA00022679"/>
    </source>
</evidence>
<sequence length="798" mass="84988">MSAATSAGYGSLARFELLRELGRGAQARVWLAHDPRLDREVALKLMDADADADAVNLWLHEARAVSRLSHPNVVPVFEADEHDGQPYLVFEYVEGPTLAQARRGQPAMPARQAVELMIGVLDALAAAHEQGIVHRDLKPSNILLGSDGRARVMDFGIAGRVAPPRRAGGRRGATLVLDAKDGRIMGTPGYISPEAARGEAPVPAMDVFAAGVMLGELLAGVPLMREIDPYRAVERVQREDLLLPESAKVDSTLRGIVQRAITRDIAARYDSARSMQTALKAWLQPQGAAEPDAGGSHATLEFLLRRMRHKTDFPALGSSIVRIQKVATSETESLKALSDEILKDVALTNKLLRMVNTAHFTAAAGGGIATVSRAVALVGFAGIRNMALSVVLLEHMTDKAHAALLKEEFLRALMAGTLADEMTTTVREGEEAFIGAMFQNLGRLLTECYLPEEAIQIRQALRGDLTSAASHVAREAAAKRIMGLSLDELGAGVAQAWGLPESLQTAMRSPVGPSPAKAMARGAERLRWLARAANAMSDAMLGSDGEVQAGALLKAAELYGPALGLNPRDMVNAAYATRVHLNAMATAMGVNVAPGAPARRLLEDTQVSEAMPLRGDEAPTLVLPSGEARSLMAKSLEELRAALSSKSMRLGEVLPMVLNAMHKAMGFRHVVLCLREVGQPRLVGRIALGPGGSELSAAFRIQPDASAATDLFGVLCAKGADLLVSDAKTVTNRLPAWYRQKVNAPTFLLLPLMLKGQPIGLIYADKAEAGSIVVGEAELSLLRALRDQATAAFAKGQA</sequence>
<keyword evidence="8" id="KW-1185">Reference proteome</keyword>
<evidence type="ECO:0000256" key="3">
    <source>
        <dbReference type="ARBA" id="ARBA00022777"/>
    </source>
</evidence>
<dbReference type="RefSeq" id="WP_128228544.1">
    <property type="nucleotide sequence ID" value="NZ_SACR01000003.1"/>
</dbReference>
<evidence type="ECO:0000256" key="4">
    <source>
        <dbReference type="ARBA" id="ARBA00022840"/>
    </source>
</evidence>
<keyword evidence="3 7" id="KW-0418">Kinase</keyword>
<dbReference type="Gene3D" id="3.30.450.40">
    <property type="match status" value="1"/>
</dbReference>
<dbReference type="SUPFAM" id="SSF56112">
    <property type="entry name" value="Protein kinase-like (PK-like)"/>
    <property type="match status" value="1"/>
</dbReference>
<dbReference type="Gene3D" id="1.10.3210.10">
    <property type="entry name" value="Hypothetical protein af1432"/>
    <property type="match status" value="1"/>
</dbReference>
<reference evidence="7 8" key="1">
    <citation type="submission" date="2019-01" db="EMBL/GenBank/DDBJ databases">
        <authorList>
            <person name="Chen W.-M."/>
        </authorList>
    </citation>
    <scope>NUCLEOTIDE SEQUENCE [LARGE SCALE GENOMIC DNA]</scope>
    <source>
        <strain evidence="7 8">KYPY4</strain>
    </source>
</reference>
<dbReference type="PROSITE" id="PS00108">
    <property type="entry name" value="PROTEIN_KINASE_ST"/>
    <property type="match status" value="1"/>
</dbReference>
<evidence type="ECO:0000313" key="7">
    <source>
        <dbReference type="EMBL" id="RVU46178.1"/>
    </source>
</evidence>
<dbReference type="SUPFAM" id="SSF55781">
    <property type="entry name" value="GAF domain-like"/>
    <property type="match status" value="1"/>
</dbReference>
<keyword evidence="1" id="KW-0808">Transferase</keyword>
<comment type="caution">
    <text evidence="7">The sequence shown here is derived from an EMBL/GenBank/DDBJ whole genome shotgun (WGS) entry which is preliminary data.</text>
</comment>
<dbReference type="InterPro" id="IPR013976">
    <property type="entry name" value="HDOD"/>
</dbReference>
<protein>
    <submittedName>
        <fullName evidence="7">Serine/threonine protein kinase</fullName>
    </submittedName>
</protein>
<dbReference type="InterPro" id="IPR029016">
    <property type="entry name" value="GAF-like_dom_sf"/>
</dbReference>
<dbReference type="GO" id="GO:0005524">
    <property type="term" value="F:ATP binding"/>
    <property type="evidence" value="ECO:0007669"/>
    <property type="project" value="UniProtKB-KW"/>
</dbReference>
<dbReference type="PROSITE" id="PS50011">
    <property type="entry name" value="PROTEIN_KINASE_DOM"/>
    <property type="match status" value="1"/>
</dbReference>
<dbReference type="PANTHER" id="PTHR43289">
    <property type="entry name" value="MITOGEN-ACTIVATED PROTEIN KINASE KINASE KINASE 20-RELATED"/>
    <property type="match status" value="1"/>
</dbReference>
<organism evidence="7 8">
    <name type="scientific">Rubrivivax rivuli</name>
    <dbReference type="NCBI Taxonomy" id="1862385"/>
    <lineage>
        <taxon>Bacteria</taxon>
        <taxon>Pseudomonadati</taxon>
        <taxon>Pseudomonadota</taxon>
        <taxon>Betaproteobacteria</taxon>
        <taxon>Burkholderiales</taxon>
        <taxon>Sphaerotilaceae</taxon>
        <taxon>Rubrivivax</taxon>
    </lineage>
</organism>
<evidence type="ECO:0000259" key="5">
    <source>
        <dbReference type="PROSITE" id="PS50011"/>
    </source>
</evidence>
<dbReference type="SUPFAM" id="SSF109604">
    <property type="entry name" value="HD-domain/PDEase-like"/>
    <property type="match status" value="1"/>
</dbReference>
<gene>
    <name evidence="7" type="ORF">EOE66_09980</name>
</gene>
<dbReference type="InterPro" id="IPR008271">
    <property type="entry name" value="Ser/Thr_kinase_AS"/>
</dbReference>
<keyword evidence="4" id="KW-0067">ATP-binding</keyword>
<dbReference type="EMBL" id="SACR01000003">
    <property type="protein sequence ID" value="RVU46178.1"/>
    <property type="molecule type" value="Genomic_DNA"/>
</dbReference>
<dbReference type="InterPro" id="IPR000719">
    <property type="entry name" value="Prot_kinase_dom"/>
</dbReference>
<proteinExistence type="predicted"/>
<name>A0A437RHG3_9BURK</name>
<keyword evidence="7" id="KW-0723">Serine/threonine-protein kinase</keyword>
<dbReference type="Pfam" id="PF00069">
    <property type="entry name" value="Pkinase"/>
    <property type="match status" value="1"/>
</dbReference>
<feature type="domain" description="Protein kinase" evidence="5">
    <location>
        <begin position="15"/>
        <end position="283"/>
    </location>
</feature>
<keyword evidence="2" id="KW-0547">Nucleotide-binding</keyword>
<dbReference type="Gene3D" id="1.10.510.10">
    <property type="entry name" value="Transferase(Phosphotransferase) domain 1"/>
    <property type="match status" value="1"/>
</dbReference>
<dbReference type="Gene3D" id="3.30.200.20">
    <property type="entry name" value="Phosphorylase Kinase, domain 1"/>
    <property type="match status" value="1"/>
</dbReference>
<dbReference type="Proteomes" id="UP000285575">
    <property type="component" value="Unassembled WGS sequence"/>
</dbReference>
<feature type="domain" description="HDOD" evidence="6">
    <location>
        <begin position="313"/>
        <end position="513"/>
    </location>
</feature>
<accession>A0A437RHG3</accession>
<dbReference type="Pfam" id="PF08668">
    <property type="entry name" value="HDOD"/>
    <property type="match status" value="1"/>
</dbReference>
<evidence type="ECO:0000313" key="8">
    <source>
        <dbReference type="Proteomes" id="UP000285575"/>
    </source>
</evidence>
<dbReference type="PROSITE" id="PS51833">
    <property type="entry name" value="HDOD"/>
    <property type="match status" value="1"/>
</dbReference>
<dbReference type="InterPro" id="IPR011009">
    <property type="entry name" value="Kinase-like_dom_sf"/>
</dbReference>
<evidence type="ECO:0000259" key="6">
    <source>
        <dbReference type="PROSITE" id="PS51833"/>
    </source>
</evidence>
<dbReference type="AlphaFoldDB" id="A0A437RHG3"/>
<evidence type="ECO:0000256" key="2">
    <source>
        <dbReference type="ARBA" id="ARBA00022741"/>
    </source>
</evidence>